<dbReference type="GO" id="GO:0003676">
    <property type="term" value="F:nucleic acid binding"/>
    <property type="evidence" value="ECO:0007669"/>
    <property type="project" value="UniProtKB-UniRule"/>
</dbReference>
<proteinExistence type="inferred from homology"/>
<dbReference type="GO" id="GO:0005737">
    <property type="term" value="C:cytoplasm"/>
    <property type="evidence" value="ECO:0007669"/>
    <property type="project" value="UniProtKB-SubCell"/>
</dbReference>
<dbReference type="InterPro" id="IPR000467">
    <property type="entry name" value="G_patch_dom"/>
</dbReference>
<keyword evidence="5" id="KW-0963">Cytoplasm</keyword>
<evidence type="ECO:0000256" key="1">
    <source>
        <dbReference type="ARBA" id="ARBA00004123"/>
    </source>
</evidence>
<feature type="domain" description="R3H" evidence="11">
    <location>
        <begin position="372"/>
        <end position="434"/>
    </location>
</feature>
<gene>
    <name evidence="12" type="ORF">BO80DRAFT_343297</name>
</gene>
<dbReference type="InterPro" id="IPR036867">
    <property type="entry name" value="R3H_dom_sf"/>
</dbReference>
<dbReference type="InterPro" id="IPR034082">
    <property type="entry name" value="R3H_G-patch"/>
</dbReference>
<evidence type="ECO:0000256" key="5">
    <source>
        <dbReference type="ARBA" id="ARBA00022490"/>
    </source>
</evidence>
<dbReference type="EMBL" id="KZ824419">
    <property type="protein sequence ID" value="RAL06297.1"/>
    <property type="molecule type" value="Genomic_DNA"/>
</dbReference>
<dbReference type="GO" id="GO:0005634">
    <property type="term" value="C:nucleus"/>
    <property type="evidence" value="ECO:0007669"/>
    <property type="project" value="UniProtKB-SubCell"/>
</dbReference>
<dbReference type="SUPFAM" id="SSF82708">
    <property type="entry name" value="R3H domain"/>
    <property type="match status" value="1"/>
</dbReference>
<name>A0A395HEM6_9EURO</name>
<feature type="region of interest" description="Disordered" evidence="9">
    <location>
        <begin position="111"/>
        <end position="188"/>
    </location>
</feature>
<evidence type="ECO:0000313" key="13">
    <source>
        <dbReference type="Proteomes" id="UP000249402"/>
    </source>
</evidence>
<dbReference type="OrthoDB" id="21470at2759"/>
<dbReference type="SMART" id="SM00443">
    <property type="entry name" value="G_patch"/>
    <property type="match status" value="1"/>
</dbReference>
<dbReference type="InterPro" id="IPR001374">
    <property type="entry name" value="R3H_dom"/>
</dbReference>
<keyword evidence="7" id="KW-0508">mRNA splicing</keyword>
<dbReference type="Pfam" id="PF01585">
    <property type="entry name" value="G-patch"/>
    <property type="match status" value="1"/>
</dbReference>
<dbReference type="GO" id="GO:0006397">
    <property type="term" value="P:mRNA processing"/>
    <property type="evidence" value="ECO:0007669"/>
    <property type="project" value="UniProtKB-KW"/>
</dbReference>
<evidence type="ECO:0000313" key="12">
    <source>
        <dbReference type="EMBL" id="RAL06297.1"/>
    </source>
</evidence>
<evidence type="ECO:0000256" key="9">
    <source>
        <dbReference type="SAM" id="MobiDB-lite"/>
    </source>
</evidence>
<evidence type="ECO:0000256" key="6">
    <source>
        <dbReference type="ARBA" id="ARBA00022664"/>
    </source>
</evidence>
<feature type="domain" description="G-patch" evidence="10">
    <location>
        <begin position="499"/>
        <end position="542"/>
    </location>
</feature>
<comment type="subcellular location">
    <subcellularLocation>
        <location evidence="2">Cytoplasm</location>
    </subcellularLocation>
    <subcellularLocation>
        <location evidence="1">Nucleus</location>
    </subcellularLocation>
</comment>
<keyword evidence="13" id="KW-1185">Reference proteome</keyword>
<evidence type="ECO:0000256" key="3">
    <source>
        <dbReference type="ARBA" id="ARBA00010306"/>
    </source>
</evidence>
<dbReference type="SMART" id="SM00393">
    <property type="entry name" value="R3H"/>
    <property type="match status" value="1"/>
</dbReference>
<dbReference type="Gene3D" id="3.30.1370.50">
    <property type="entry name" value="R3H-like domain"/>
    <property type="match status" value="1"/>
</dbReference>
<dbReference type="RefSeq" id="XP_025580624.1">
    <property type="nucleotide sequence ID" value="XM_025715227.1"/>
</dbReference>
<accession>A0A395HEM6</accession>
<sequence>MQQEARNTEGRNLWRTGTSLRHQIVRFVSAQDPQPDQENGHQSPNPAKLVETTQPEVTLDPQHHIELMATLAPEPASENLAPTLCVDSVYNVESTPDSIISTNSPILVDSSEDEVVFRGRKTQQEDRKTPPIKRQTQSNTTAARSPRHKKEDNHIQPVHDSSQFDPDLLPFARDNSIEPHSRTRGDQLGYVSLRAQKQKQNQRKWKRDEDDILADYIENIDDDYLLFNTAEGVTHGQNLQTEGESTVSSGVSDTENVEKDEFDVSRTTLDTFENGFFASATAFADALEFDPYYGFDIMDFNRPSVKKRSKGKSRALDITLSDSELESELVNAWQNDRAKKKARKKQREELRSQGLLGRNRQDPVLKMKYANGIGFEDLKSEIRHFLLSSRNSLALPPMSKQHRKLVHELANALSLSSQSRGKGSSRFPIVHKTSRTPVHTPKTIAQMDRILHKGHGQRGYNPRDLKSSKSSKPRRGRPDASVSYMDGDVVGGSAPEIGAENKGRAMLEKMGWSTGTPLGATNNKGILLPVAHVVKNSRAGLG</sequence>
<comment type="similarity">
    <text evidence="3">Belongs to the SQS1 family.</text>
</comment>
<protein>
    <recommendedName>
        <fullName evidence="4">Protein SQS1</fullName>
    </recommendedName>
</protein>
<dbReference type="AlphaFoldDB" id="A0A395HEM6"/>
<dbReference type="PROSITE" id="PS51061">
    <property type="entry name" value="R3H"/>
    <property type="match status" value="1"/>
</dbReference>
<dbReference type="Pfam" id="PF01424">
    <property type="entry name" value="R3H"/>
    <property type="match status" value="1"/>
</dbReference>
<dbReference type="Proteomes" id="UP000249402">
    <property type="component" value="Unassembled WGS sequence"/>
</dbReference>
<evidence type="ECO:0000256" key="4">
    <source>
        <dbReference type="ARBA" id="ARBA00018964"/>
    </source>
</evidence>
<dbReference type="InterPro" id="IPR051189">
    <property type="entry name" value="Splicing_assoc_domain"/>
</dbReference>
<evidence type="ECO:0000256" key="8">
    <source>
        <dbReference type="ARBA" id="ARBA00023242"/>
    </source>
</evidence>
<dbReference type="STRING" id="1448316.A0A395HEM6"/>
<evidence type="ECO:0000259" key="11">
    <source>
        <dbReference type="PROSITE" id="PS51061"/>
    </source>
</evidence>
<reference evidence="12 13" key="1">
    <citation type="submission" date="2018-02" db="EMBL/GenBank/DDBJ databases">
        <title>The genomes of Aspergillus section Nigri reveals drivers in fungal speciation.</title>
        <authorList>
            <consortium name="DOE Joint Genome Institute"/>
            <person name="Vesth T.C."/>
            <person name="Nybo J."/>
            <person name="Theobald S."/>
            <person name="Brandl J."/>
            <person name="Frisvad J.C."/>
            <person name="Nielsen K.F."/>
            <person name="Lyhne E.K."/>
            <person name="Kogle M.E."/>
            <person name="Kuo A."/>
            <person name="Riley R."/>
            <person name="Clum A."/>
            <person name="Nolan M."/>
            <person name="Lipzen A."/>
            <person name="Salamov A."/>
            <person name="Henrissat B."/>
            <person name="Wiebenga A."/>
            <person name="De vries R.P."/>
            <person name="Grigoriev I.V."/>
            <person name="Mortensen U.H."/>
            <person name="Andersen M.R."/>
            <person name="Baker S.E."/>
        </authorList>
    </citation>
    <scope>NUCLEOTIDE SEQUENCE [LARGE SCALE GENOMIC DNA]</scope>
    <source>
        <strain evidence="12 13">CBS 121593</strain>
    </source>
</reference>
<evidence type="ECO:0000259" key="10">
    <source>
        <dbReference type="PROSITE" id="PS50174"/>
    </source>
</evidence>
<dbReference type="VEuPathDB" id="FungiDB:BO80DRAFT_343297"/>
<dbReference type="PROSITE" id="PS50174">
    <property type="entry name" value="G_PATCH"/>
    <property type="match status" value="1"/>
</dbReference>
<feature type="compositionally biased region" description="Basic and acidic residues" evidence="9">
    <location>
        <begin position="175"/>
        <end position="185"/>
    </location>
</feature>
<feature type="compositionally biased region" description="Polar residues" evidence="9">
    <location>
        <begin position="134"/>
        <end position="143"/>
    </location>
</feature>
<dbReference type="GO" id="GO:0008380">
    <property type="term" value="P:RNA splicing"/>
    <property type="evidence" value="ECO:0007669"/>
    <property type="project" value="UniProtKB-KW"/>
</dbReference>
<feature type="region of interest" description="Disordered" evidence="9">
    <location>
        <begin position="453"/>
        <end position="487"/>
    </location>
</feature>
<evidence type="ECO:0000256" key="7">
    <source>
        <dbReference type="ARBA" id="ARBA00023187"/>
    </source>
</evidence>
<dbReference type="CDD" id="cd02646">
    <property type="entry name" value="R3H_G-patch"/>
    <property type="match status" value="1"/>
</dbReference>
<keyword evidence="6" id="KW-0507">mRNA processing</keyword>
<keyword evidence="8" id="KW-0539">Nucleus</keyword>
<evidence type="ECO:0000256" key="2">
    <source>
        <dbReference type="ARBA" id="ARBA00004496"/>
    </source>
</evidence>
<organism evidence="12 13">
    <name type="scientific">Aspergillus ibericus CBS 121593</name>
    <dbReference type="NCBI Taxonomy" id="1448316"/>
    <lineage>
        <taxon>Eukaryota</taxon>
        <taxon>Fungi</taxon>
        <taxon>Dikarya</taxon>
        <taxon>Ascomycota</taxon>
        <taxon>Pezizomycotina</taxon>
        <taxon>Eurotiomycetes</taxon>
        <taxon>Eurotiomycetidae</taxon>
        <taxon>Eurotiales</taxon>
        <taxon>Aspergillaceae</taxon>
        <taxon>Aspergillus</taxon>
        <taxon>Aspergillus subgen. Circumdati</taxon>
    </lineage>
</organism>
<dbReference type="GeneID" id="37220092"/>
<dbReference type="PANTHER" id="PTHR14195">
    <property type="entry name" value="G PATCH DOMAIN CONTAINING PROTEIN 2"/>
    <property type="match status" value="1"/>
</dbReference>